<name>A0A5B7FDP4_PORTR</name>
<dbReference type="AlphaFoldDB" id="A0A5B7FDP4"/>
<keyword evidence="2" id="KW-1185">Reference proteome</keyword>
<sequence>MSSSKHWLMHNGAMNVAIIVPRDFFQAPSSLCKEQCGGVAIVLGRFKKKYFTKLIGETLSRTQLITSVVLKNSRGEGGIKKRFSRPPSIAYHQQNANQGFGKSLSSYQEYYTETL</sequence>
<organism evidence="1 2">
    <name type="scientific">Portunus trituberculatus</name>
    <name type="common">Swimming crab</name>
    <name type="synonym">Neptunus trituberculatus</name>
    <dbReference type="NCBI Taxonomy" id="210409"/>
    <lineage>
        <taxon>Eukaryota</taxon>
        <taxon>Metazoa</taxon>
        <taxon>Ecdysozoa</taxon>
        <taxon>Arthropoda</taxon>
        <taxon>Crustacea</taxon>
        <taxon>Multicrustacea</taxon>
        <taxon>Malacostraca</taxon>
        <taxon>Eumalacostraca</taxon>
        <taxon>Eucarida</taxon>
        <taxon>Decapoda</taxon>
        <taxon>Pleocyemata</taxon>
        <taxon>Brachyura</taxon>
        <taxon>Eubrachyura</taxon>
        <taxon>Portunoidea</taxon>
        <taxon>Portunidae</taxon>
        <taxon>Portuninae</taxon>
        <taxon>Portunus</taxon>
    </lineage>
</organism>
<evidence type="ECO:0000313" key="2">
    <source>
        <dbReference type="Proteomes" id="UP000324222"/>
    </source>
</evidence>
<reference evidence="1 2" key="1">
    <citation type="submission" date="2019-05" db="EMBL/GenBank/DDBJ databases">
        <title>Another draft genome of Portunus trituberculatus and its Hox gene families provides insights of decapod evolution.</title>
        <authorList>
            <person name="Jeong J.-H."/>
            <person name="Song I."/>
            <person name="Kim S."/>
            <person name="Choi T."/>
            <person name="Kim D."/>
            <person name="Ryu S."/>
            <person name="Kim W."/>
        </authorList>
    </citation>
    <scope>NUCLEOTIDE SEQUENCE [LARGE SCALE GENOMIC DNA]</scope>
    <source>
        <tissue evidence="1">Muscle</tissue>
    </source>
</reference>
<gene>
    <name evidence="1" type="ORF">E2C01_036818</name>
</gene>
<comment type="caution">
    <text evidence="1">The sequence shown here is derived from an EMBL/GenBank/DDBJ whole genome shotgun (WGS) entry which is preliminary data.</text>
</comment>
<dbReference type="EMBL" id="VSRR010005715">
    <property type="protein sequence ID" value="MPC43178.1"/>
    <property type="molecule type" value="Genomic_DNA"/>
</dbReference>
<proteinExistence type="predicted"/>
<evidence type="ECO:0000313" key="1">
    <source>
        <dbReference type="EMBL" id="MPC43178.1"/>
    </source>
</evidence>
<dbReference type="Proteomes" id="UP000324222">
    <property type="component" value="Unassembled WGS sequence"/>
</dbReference>
<accession>A0A5B7FDP4</accession>
<protein>
    <submittedName>
        <fullName evidence="1">Uncharacterized protein</fullName>
    </submittedName>
</protein>